<dbReference type="RefSeq" id="WP_420038845.1">
    <property type="nucleotide sequence ID" value="NZ_CP128986.1"/>
</dbReference>
<reference evidence="2" key="1">
    <citation type="submission" date="2023-06" db="EMBL/GenBank/DDBJ databases">
        <title>Gordonia sp. nov. and Pseudochrobactrum sp. nov., two species isolated from the burying beetle Nicrophorus vespilloides.</title>
        <authorList>
            <person name="Poehlein A."/>
            <person name="Guzman J."/>
            <person name="Daniel R."/>
            <person name="Vilcinskas A."/>
        </authorList>
    </citation>
    <scope>NUCLEOTIDE SEQUENCE</scope>
    <source>
        <strain evidence="2">MP11Mi</strain>
    </source>
</reference>
<keyword evidence="1" id="KW-0732">Signal</keyword>
<evidence type="ECO:0000313" key="2">
    <source>
        <dbReference type="EMBL" id="WOC12988.1"/>
    </source>
</evidence>
<feature type="chain" id="PRO_5041644641" description="DUF732 domain-containing protein" evidence="1">
    <location>
        <begin position="27"/>
        <end position="115"/>
    </location>
</feature>
<accession>A0AA97GWU5</accession>
<organism evidence="2">
    <name type="scientific">Gordonia sp. MP11Mi</name>
    <dbReference type="NCBI Taxonomy" id="3022769"/>
    <lineage>
        <taxon>Bacteria</taxon>
        <taxon>Bacillati</taxon>
        <taxon>Actinomycetota</taxon>
        <taxon>Actinomycetes</taxon>
        <taxon>Mycobacteriales</taxon>
        <taxon>Gordoniaceae</taxon>
        <taxon>Gordonia</taxon>
    </lineage>
</organism>
<gene>
    <name evidence="2" type="ORF">MP11Mi_20840</name>
</gene>
<dbReference type="EMBL" id="CP128986">
    <property type="protein sequence ID" value="WOC12988.1"/>
    <property type="molecule type" value="Genomic_DNA"/>
</dbReference>
<sequence>MMARKSAGAIAALIATAGLATSLVGAGEADAATRHGIKLSHSQTVAVSQQGLGNAFSAIPYIPNLVYNPGWGRGIQRAANDAARHGGCISIGIITSPGKSNLDYVSVYPARACAR</sequence>
<evidence type="ECO:0008006" key="3">
    <source>
        <dbReference type="Google" id="ProtNLM"/>
    </source>
</evidence>
<evidence type="ECO:0000256" key="1">
    <source>
        <dbReference type="SAM" id="SignalP"/>
    </source>
</evidence>
<proteinExistence type="predicted"/>
<name>A0AA97GWU5_9ACTN</name>
<feature type="signal peptide" evidence="1">
    <location>
        <begin position="1"/>
        <end position="26"/>
    </location>
</feature>
<dbReference type="AlphaFoldDB" id="A0AA97GWU5"/>
<protein>
    <recommendedName>
        <fullName evidence="3">DUF732 domain-containing protein</fullName>
    </recommendedName>
</protein>